<feature type="compositionally biased region" description="Gly residues" evidence="1">
    <location>
        <begin position="345"/>
        <end position="354"/>
    </location>
</feature>
<feature type="region of interest" description="Disordered" evidence="1">
    <location>
        <begin position="331"/>
        <end position="354"/>
    </location>
</feature>
<feature type="chain" id="PRO_5004100836" evidence="2">
    <location>
        <begin position="22"/>
        <end position="354"/>
    </location>
</feature>
<accession>M9MC68</accession>
<evidence type="ECO:0000256" key="2">
    <source>
        <dbReference type="SAM" id="SignalP"/>
    </source>
</evidence>
<dbReference type="AlphaFoldDB" id="M9MC68"/>
<name>M9MC68_PSEA3</name>
<dbReference type="OrthoDB" id="2543700at2759"/>
<reference evidence="4" key="1">
    <citation type="journal article" date="2013" name="Genome Announc.">
        <title>Genome sequence of the basidiomycetous yeast Pseudozyma antarctica T-34, a producer of the glycolipid biosurfactants mannosylerythritol lipids.</title>
        <authorList>
            <person name="Morita T."/>
            <person name="Koike H."/>
            <person name="Koyama Y."/>
            <person name="Hagiwara H."/>
            <person name="Ito E."/>
            <person name="Fukuoka T."/>
            <person name="Imura T."/>
            <person name="Machida M."/>
            <person name="Kitamoto D."/>
        </authorList>
    </citation>
    <scope>NUCLEOTIDE SEQUENCE [LARGE SCALE GENOMIC DNA]</scope>
    <source>
        <strain evidence="4">T-34</strain>
    </source>
</reference>
<organism evidence="3 4">
    <name type="scientific">Pseudozyma antarctica (strain T-34)</name>
    <name type="common">Yeast</name>
    <name type="synonym">Candida antarctica</name>
    <dbReference type="NCBI Taxonomy" id="1151754"/>
    <lineage>
        <taxon>Eukaryota</taxon>
        <taxon>Fungi</taxon>
        <taxon>Dikarya</taxon>
        <taxon>Basidiomycota</taxon>
        <taxon>Ustilaginomycotina</taxon>
        <taxon>Ustilaginomycetes</taxon>
        <taxon>Ustilaginales</taxon>
        <taxon>Ustilaginaceae</taxon>
        <taxon>Moesziomyces</taxon>
    </lineage>
</organism>
<evidence type="ECO:0000256" key="1">
    <source>
        <dbReference type="SAM" id="MobiDB-lite"/>
    </source>
</evidence>
<dbReference type="EMBL" id="DF196775">
    <property type="protein sequence ID" value="GAC73278.1"/>
    <property type="molecule type" value="Genomic_DNA"/>
</dbReference>
<evidence type="ECO:0000313" key="3">
    <source>
        <dbReference type="EMBL" id="GAC73278.1"/>
    </source>
</evidence>
<gene>
    <name evidence="3" type="ORF">PANT_9c00038</name>
</gene>
<keyword evidence="2" id="KW-0732">Signal</keyword>
<dbReference type="Proteomes" id="UP000011976">
    <property type="component" value="Unassembled WGS sequence"/>
</dbReference>
<evidence type="ECO:0000313" key="4">
    <source>
        <dbReference type="Proteomes" id="UP000011976"/>
    </source>
</evidence>
<protein>
    <submittedName>
        <fullName evidence="3">Uncharacterized protein</fullName>
    </submittedName>
</protein>
<feature type="signal peptide" evidence="2">
    <location>
        <begin position="1"/>
        <end position="21"/>
    </location>
</feature>
<sequence>MKSLLSALLVASSLAPLGVLGSVQHSSIPMDKRAAVSDGSECWTDFAKNSQDCPVLQVAFFKDAQCSQALNLVRTTPQALIKGNKQMLFEGAVAHSLKEPVGSVRIIGAVPGIGLGFARQEESDSVVQNMAWMSSSETMKAYQSKSCVSFANLDAKRVGVWTVKSDDSFNPPGVAWDEDNIPITESAHACAEERHPHRRGTQSVCLESASWGKGGVLQLYDSDDCTGRATKQVYSAAQCTPLKTTGFKSFKTFRPQGDNCDIIFSPEYYDIGQDGYHRCAQLDVSAVKPKSGVCQKLDNGNMFVGVYSNDPQFPQPAPGPGDKVLRQSHGVRLLSPAPGKPAGKQRGGAGFYGP</sequence>
<proteinExistence type="predicted"/>